<dbReference type="RefSeq" id="WP_305473015.1">
    <property type="nucleotide sequence ID" value="NZ_JAUYVT010000020.1"/>
</dbReference>
<protein>
    <submittedName>
        <fullName evidence="1">Uncharacterized protein</fullName>
    </submittedName>
</protein>
<proteinExistence type="predicted"/>
<comment type="caution">
    <text evidence="1">The sequence shown here is derived from an EMBL/GenBank/DDBJ whole genome shotgun (WGS) entry which is preliminary data.</text>
</comment>
<reference evidence="1" key="1">
    <citation type="submission" date="2023-07" db="EMBL/GenBank/DDBJ databases">
        <title>Genome content predicts the carbon catabolic preferences of heterotrophic bacteria.</title>
        <authorList>
            <person name="Gralka M."/>
        </authorList>
    </citation>
    <scope>NUCLEOTIDE SEQUENCE</scope>
    <source>
        <strain evidence="1">4G09</strain>
    </source>
</reference>
<sequence>MKLVNDVYSPVKCLPVHVTHDGMELLETSLETRKTGDNLFIEIGVDEANTGEALTELLKKHFPEALKVAFEEECEQIQFYI</sequence>
<evidence type="ECO:0000313" key="1">
    <source>
        <dbReference type="EMBL" id="MDP2566400.1"/>
    </source>
</evidence>
<keyword evidence="2" id="KW-1185">Reference proteome</keyword>
<organism evidence="1 2">
    <name type="scientific">Pseudoalteromonas marina</name>
    <dbReference type="NCBI Taxonomy" id="267375"/>
    <lineage>
        <taxon>Bacteria</taxon>
        <taxon>Pseudomonadati</taxon>
        <taxon>Pseudomonadota</taxon>
        <taxon>Gammaproteobacteria</taxon>
        <taxon>Alteromonadales</taxon>
        <taxon>Pseudoalteromonadaceae</taxon>
        <taxon>Pseudoalteromonas</taxon>
    </lineage>
</organism>
<evidence type="ECO:0000313" key="2">
    <source>
        <dbReference type="Proteomes" id="UP001177212"/>
    </source>
</evidence>
<name>A0ABT9FHZ9_9GAMM</name>
<accession>A0ABT9FHZ9</accession>
<gene>
    <name evidence="1" type="ORF">Q8W34_17270</name>
</gene>
<dbReference type="EMBL" id="JAUYVT010000020">
    <property type="protein sequence ID" value="MDP2566400.1"/>
    <property type="molecule type" value="Genomic_DNA"/>
</dbReference>
<dbReference type="Proteomes" id="UP001177212">
    <property type="component" value="Unassembled WGS sequence"/>
</dbReference>